<protein>
    <submittedName>
        <fullName evidence="7">Cytochrome c oxidase assembly factor CtaG</fullName>
    </submittedName>
</protein>
<accession>A0A1C5JRG8</accession>
<reference evidence="8" key="1">
    <citation type="submission" date="2016-06" db="EMBL/GenBank/DDBJ databases">
        <authorList>
            <person name="Varghese N."/>
            <person name="Submissions Spin"/>
        </authorList>
    </citation>
    <scope>NUCLEOTIDE SEQUENCE [LARGE SCALE GENOMIC DNA]</scope>
    <source>
        <strain evidence="8">DSM 43819</strain>
    </source>
</reference>
<dbReference type="InterPro" id="IPR019108">
    <property type="entry name" value="Caa3_assmbl_CtaG-rel"/>
</dbReference>
<dbReference type="Proteomes" id="UP000198221">
    <property type="component" value="Chromosome I"/>
</dbReference>
<proteinExistence type="predicted"/>
<comment type="subcellular location">
    <subcellularLocation>
        <location evidence="1">Cell membrane</location>
        <topology evidence="1">Multi-pass membrane protein</topology>
    </subcellularLocation>
</comment>
<feature type="transmembrane region" description="Helical" evidence="6">
    <location>
        <begin position="20"/>
        <end position="38"/>
    </location>
</feature>
<name>A0A1C5JRG8_9ACTN</name>
<evidence type="ECO:0000313" key="8">
    <source>
        <dbReference type="Proteomes" id="UP000198221"/>
    </source>
</evidence>
<feature type="transmembrane region" description="Helical" evidence="6">
    <location>
        <begin position="139"/>
        <end position="159"/>
    </location>
</feature>
<organism evidence="7 8">
    <name type="scientific">Micromonospora inositola</name>
    <dbReference type="NCBI Taxonomy" id="47865"/>
    <lineage>
        <taxon>Bacteria</taxon>
        <taxon>Bacillati</taxon>
        <taxon>Actinomycetota</taxon>
        <taxon>Actinomycetes</taxon>
        <taxon>Micromonosporales</taxon>
        <taxon>Micromonosporaceae</taxon>
        <taxon>Micromonospora</taxon>
    </lineage>
</organism>
<dbReference type="RefSeq" id="WP_089014640.1">
    <property type="nucleotide sequence ID" value="NZ_LT607754.1"/>
</dbReference>
<evidence type="ECO:0000256" key="2">
    <source>
        <dbReference type="ARBA" id="ARBA00022475"/>
    </source>
</evidence>
<keyword evidence="4 6" id="KW-1133">Transmembrane helix</keyword>
<feature type="transmembrane region" description="Helical" evidence="6">
    <location>
        <begin position="245"/>
        <end position="267"/>
    </location>
</feature>
<evidence type="ECO:0000256" key="6">
    <source>
        <dbReference type="SAM" id="Phobius"/>
    </source>
</evidence>
<dbReference type="Pfam" id="PF09678">
    <property type="entry name" value="Caa3_CtaG"/>
    <property type="match status" value="1"/>
</dbReference>
<keyword evidence="2" id="KW-1003">Cell membrane</keyword>
<dbReference type="EMBL" id="LT607754">
    <property type="protein sequence ID" value="SCG73162.1"/>
    <property type="molecule type" value="Genomic_DNA"/>
</dbReference>
<feature type="transmembrane region" description="Helical" evidence="6">
    <location>
        <begin position="203"/>
        <end position="225"/>
    </location>
</feature>
<keyword evidence="3 6" id="KW-0812">Transmembrane</keyword>
<evidence type="ECO:0000313" key="7">
    <source>
        <dbReference type="EMBL" id="SCG73162.1"/>
    </source>
</evidence>
<gene>
    <name evidence="7" type="ORF">GA0070613_5252</name>
</gene>
<dbReference type="AlphaFoldDB" id="A0A1C5JRG8"/>
<dbReference type="OrthoDB" id="259025at2"/>
<evidence type="ECO:0000256" key="1">
    <source>
        <dbReference type="ARBA" id="ARBA00004651"/>
    </source>
</evidence>
<sequence>MPALSVDRAHGPGPSPLAEGLLTMLAVVTACLLMAGYGRGVQELWTRRGAGQVVPGWRVGAFGAGVLVVLAADQGPVHEFAESSFTGHMAQHMLLLLVAGPLLAAGAAGLPLSLAAPAPLRRLLARWRVAPPVRRLRRPAAYALLAGAGQTVVLWFWHLPGPYVAAVDRPAVHAAEHLCFLVTAWLFWAPVLGSSRHRAPAPVTVLLLVGTMLPASALGAVLTFAPEPVYPARVFDAEPLTDQQLAGLLMWAPMDLVVLVVALSVFLRWLLRMDRDRPDGLDGDQARRAADPVAVEAGTEGMLR</sequence>
<feature type="transmembrane region" description="Helical" evidence="6">
    <location>
        <begin position="92"/>
        <end position="118"/>
    </location>
</feature>
<keyword evidence="5 6" id="KW-0472">Membrane</keyword>
<evidence type="ECO:0000256" key="4">
    <source>
        <dbReference type="ARBA" id="ARBA00022989"/>
    </source>
</evidence>
<dbReference type="GO" id="GO:0005886">
    <property type="term" value="C:plasma membrane"/>
    <property type="evidence" value="ECO:0007669"/>
    <property type="project" value="UniProtKB-SubCell"/>
</dbReference>
<evidence type="ECO:0000256" key="3">
    <source>
        <dbReference type="ARBA" id="ARBA00022692"/>
    </source>
</evidence>
<feature type="transmembrane region" description="Helical" evidence="6">
    <location>
        <begin position="171"/>
        <end position="191"/>
    </location>
</feature>
<feature type="transmembrane region" description="Helical" evidence="6">
    <location>
        <begin position="50"/>
        <end position="72"/>
    </location>
</feature>
<evidence type="ECO:0000256" key="5">
    <source>
        <dbReference type="ARBA" id="ARBA00023136"/>
    </source>
</evidence>
<keyword evidence="8" id="KW-1185">Reference proteome</keyword>